<proteinExistence type="predicted"/>
<dbReference type="EMBL" id="MN448290">
    <property type="protein sequence ID" value="QFG74734.1"/>
    <property type="molecule type" value="Genomic_DNA"/>
</dbReference>
<dbReference type="InterPro" id="IPR048254">
    <property type="entry name" value="CDP_ALCOHOL_P_TRANSF_CS"/>
</dbReference>
<feature type="transmembrane region" description="Helical" evidence="2">
    <location>
        <begin position="193"/>
        <end position="211"/>
    </location>
</feature>
<dbReference type="GO" id="GO:0008654">
    <property type="term" value="P:phospholipid biosynthetic process"/>
    <property type="evidence" value="ECO:0007669"/>
    <property type="project" value="InterPro"/>
</dbReference>
<feature type="transmembrane region" description="Helical" evidence="2">
    <location>
        <begin position="94"/>
        <end position="115"/>
    </location>
</feature>
<evidence type="ECO:0000313" key="3">
    <source>
        <dbReference type="EMBL" id="QFG74734.1"/>
    </source>
</evidence>
<evidence type="ECO:0000256" key="1">
    <source>
        <dbReference type="ARBA" id="ARBA00022679"/>
    </source>
</evidence>
<dbReference type="GO" id="GO:0016020">
    <property type="term" value="C:membrane"/>
    <property type="evidence" value="ECO:0007669"/>
    <property type="project" value="InterPro"/>
</dbReference>
<feature type="transmembrane region" description="Helical" evidence="2">
    <location>
        <begin position="121"/>
        <end position="139"/>
    </location>
</feature>
<sequence>MSEENIPNIPENSSIFNTFIYKIANLFVNIYLVGITPNMVTTLTLILRGIIIYSIYHKKLSMIAILIYFITWITDALDGQIARTHNAGSTFGGIYDPVVDVVTTVGLYLILYFKYYTNKKILFLFYAFLILGVECLLFIKNKCRKKTNNKMKGYEKAFQNVDELLQSIDLTADIYNNDTLCRNSHILKYFDEGYAYLVIFTILIHTIISNHKSSDM</sequence>
<dbReference type="Pfam" id="PF01066">
    <property type="entry name" value="CDP-OH_P_transf"/>
    <property type="match status" value="1"/>
</dbReference>
<dbReference type="GO" id="GO:0016780">
    <property type="term" value="F:phosphotransferase activity, for other substituted phosphate groups"/>
    <property type="evidence" value="ECO:0007669"/>
    <property type="project" value="InterPro"/>
</dbReference>
<evidence type="ECO:0000256" key="2">
    <source>
        <dbReference type="SAM" id="Phobius"/>
    </source>
</evidence>
<reference evidence="3" key="1">
    <citation type="journal article" date="2019" name="Philos. Trans. R. Soc. Lond., B, Biol. Sci.">
        <title>Targeted metagenomic recovery of four divergent viruses reveals shared and distinctive characteristics of giant viruses of marine eukaryotes.</title>
        <authorList>
            <person name="Needham D.M."/>
            <person name="Poirier C."/>
            <person name="Hehenberger E."/>
            <person name="Jimenez V."/>
            <person name="Swalwell J.E."/>
            <person name="Santoro A.E."/>
            <person name="Worden A.Z."/>
        </authorList>
    </citation>
    <scope>NUCLEOTIDE SEQUENCE</scope>
    <source>
        <strain evidence="3">MPacV-611</strain>
    </source>
</reference>
<keyword evidence="2" id="KW-0812">Transmembrane</keyword>
<dbReference type="InterPro" id="IPR043130">
    <property type="entry name" value="CDP-OH_PTrfase_TM_dom"/>
</dbReference>
<keyword evidence="2" id="KW-0472">Membrane</keyword>
<keyword evidence="2" id="KW-1133">Transmembrane helix</keyword>
<accession>A0A5J6VMR7</accession>
<keyword evidence="1 3" id="KW-0808">Transferase</keyword>
<dbReference type="InterPro" id="IPR000462">
    <property type="entry name" value="CDP-OH_P_trans"/>
</dbReference>
<name>A0A5J6VMR7_9VIRU</name>
<organism evidence="3">
    <name type="scientific">Megaviridae environmental sample</name>
    <dbReference type="NCBI Taxonomy" id="1737588"/>
    <lineage>
        <taxon>Viruses</taxon>
        <taxon>Varidnaviria</taxon>
        <taxon>Bamfordvirae</taxon>
        <taxon>Nucleocytoviricota</taxon>
        <taxon>Megaviricetes</taxon>
        <taxon>Imitervirales</taxon>
        <taxon>Mimiviridae</taxon>
        <taxon>environmental samples</taxon>
    </lineage>
</organism>
<protein>
    <submittedName>
        <fullName evidence="3">CDP-alcohol phosphatidyltransferase</fullName>
    </submittedName>
</protein>
<dbReference type="PROSITE" id="PS00379">
    <property type="entry name" value="CDP_ALCOHOL_P_TRANSF"/>
    <property type="match status" value="1"/>
</dbReference>
<dbReference type="Gene3D" id="1.20.120.1760">
    <property type="match status" value="1"/>
</dbReference>